<dbReference type="InterPro" id="IPR011057">
    <property type="entry name" value="Mss4-like_sf"/>
</dbReference>
<evidence type="ECO:0000256" key="3">
    <source>
        <dbReference type="ARBA" id="ARBA00022833"/>
    </source>
</evidence>
<evidence type="ECO:0000256" key="1">
    <source>
        <dbReference type="ARBA" id="ARBA00005495"/>
    </source>
</evidence>
<dbReference type="EMBL" id="JBHLXD010000032">
    <property type="protein sequence ID" value="MFC0209891.1"/>
    <property type="molecule type" value="Genomic_DNA"/>
</dbReference>
<dbReference type="Pfam" id="PF04828">
    <property type="entry name" value="GFA"/>
    <property type="match status" value="1"/>
</dbReference>
<protein>
    <submittedName>
        <fullName evidence="6">GFA family protein</fullName>
    </submittedName>
</protein>
<proteinExistence type="inferred from homology"/>
<keyword evidence="3" id="KW-0862">Zinc</keyword>
<evidence type="ECO:0000313" key="7">
    <source>
        <dbReference type="Proteomes" id="UP001589755"/>
    </source>
</evidence>
<evidence type="ECO:0000313" key="6">
    <source>
        <dbReference type="EMBL" id="MFC0209891.1"/>
    </source>
</evidence>
<dbReference type="PROSITE" id="PS51891">
    <property type="entry name" value="CENP_V_GFA"/>
    <property type="match status" value="1"/>
</dbReference>
<name>A0ABV6DB87_9HYPH</name>
<dbReference type="InterPro" id="IPR006913">
    <property type="entry name" value="CENP-V/GFA"/>
</dbReference>
<evidence type="ECO:0000256" key="2">
    <source>
        <dbReference type="ARBA" id="ARBA00022723"/>
    </source>
</evidence>
<gene>
    <name evidence="6" type="ORF">ACFFJ2_15920</name>
</gene>
<dbReference type="PANTHER" id="PTHR33337">
    <property type="entry name" value="GFA DOMAIN-CONTAINING PROTEIN"/>
    <property type="match status" value="1"/>
</dbReference>
<keyword evidence="7" id="KW-1185">Reference proteome</keyword>
<dbReference type="Gene3D" id="3.90.1590.10">
    <property type="entry name" value="glutathione-dependent formaldehyde- activating enzyme (gfa)"/>
    <property type="match status" value="1"/>
</dbReference>
<accession>A0ABV6DB87</accession>
<evidence type="ECO:0000259" key="5">
    <source>
        <dbReference type="PROSITE" id="PS51891"/>
    </source>
</evidence>
<reference evidence="6 7" key="1">
    <citation type="submission" date="2024-09" db="EMBL/GenBank/DDBJ databases">
        <authorList>
            <person name="Sun Q."/>
            <person name="Mori K."/>
        </authorList>
    </citation>
    <scope>NUCLEOTIDE SEQUENCE [LARGE SCALE GENOMIC DNA]</scope>
    <source>
        <strain evidence="6 7">CCM 8543</strain>
    </source>
</reference>
<dbReference type="SUPFAM" id="SSF51316">
    <property type="entry name" value="Mss4-like"/>
    <property type="match status" value="1"/>
</dbReference>
<comment type="similarity">
    <text evidence="1">Belongs to the Gfa family.</text>
</comment>
<dbReference type="RefSeq" id="WP_261522498.1">
    <property type="nucleotide sequence ID" value="NZ_JAODNW010000029.1"/>
</dbReference>
<comment type="caution">
    <text evidence="6">The sequence shown here is derived from an EMBL/GenBank/DDBJ whole genome shotgun (WGS) entry which is preliminary data.</text>
</comment>
<organism evidence="6 7">
    <name type="scientific">Chelativorans intermedius</name>
    <dbReference type="NCBI Taxonomy" id="515947"/>
    <lineage>
        <taxon>Bacteria</taxon>
        <taxon>Pseudomonadati</taxon>
        <taxon>Pseudomonadota</taxon>
        <taxon>Alphaproteobacteria</taxon>
        <taxon>Hyphomicrobiales</taxon>
        <taxon>Phyllobacteriaceae</taxon>
        <taxon>Chelativorans</taxon>
    </lineage>
</organism>
<keyword evidence="2" id="KW-0479">Metal-binding</keyword>
<feature type="domain" description="CENP-V/GFA" evidence="5">
    <location>
        <begin position="20"/>
        <end position="134"/>
    </location>
</feature>
<sequence>MSAAMSGDPDNKPSGSKRTLTGRCQCGAVKYEVADAFAYAANCHCSDCRRMTGSAFKPFAGIERDKMKITQSEESLLISGDEMNHDVRCRTCGSFLYSIVRDGGYVHVCLGTLVDDPTIRPTEHIFVGSKAPWYTINDHLPQYERHVFEGPPVKQ</sequence>
<evidence type="ECO:0000256" key="4">
    <source>
        <dbReference type="ARBA" id="ARBA00023239"/>
    </source>
</evidence>
<keyword evidence="4" id="KW-0456">Lyase</keyword>
<dbReference type="PANTHER" id="PTHR33337:SF40">
    <property type="entry name" value="CENP-V_GFA DOMAIN-CONTAINING PROTEIN-RELATED"/>
    <property type="match status" value="1"/>
</dbReference>
<dbReference type="Proteomes" id="UP001589755">
    <property type="component" value="Unassembled WGS sequence"/>
</dbReference>